<reference evidence="2" key="1">
    <citation type="submission" date="2015-01" db="EMBL/GenBank/DDBJ databases">
        <authorList>
            <person name="Aksoy S."/>
            <person name="Warren W."/>
            <person name="Wilson R.K."/>
        </authorList>
    </citation>
    <scope>NUCLEOTIDE SEQUENCE [LARGE SCALE GENOMIC DNA]</scope>
    <source>
        <strain evidence="2">IAEA</strain>
    </source>
</reference>
<dbReference type="Proteomes" id="UP000092460">
    <property type="component" value="Unassembled WGS sequence"/>
</dbReference>
<dbReference type="VEuPathDB" id="VectorBase:GPPI050930"/>
<dbReference type="EMBL" id="JXJN01027425">
    <property type="status" value="NOT_ANNOTATED_CDS"/>
    <property type="molecule type" value="Genomic_DNA"/>
</dbReference>
<evidence type="ECO:0000313" key="1">
    <source>
        <dbReference type="EnsemblMetazoa" id="GPPI050930-PA"/>
    </source>
</evidence>
<sequence>MALLWISTYSYREKGSRVTCVSLLGLTSICDDIACVRLDDGQEYRAGDKGTSDSTGTINEFVLLIKFEFPDITDGVEGDCGDVDDDGIGAKLLPHKAVLECFICQHQDLNEIFIFPVRQRKDVIRAKL</sequence>
<dbReference type="EnsemblMetazoa" id="GPPI050930-RA">
    <property type="protein sequence ID" value="GPPI050930-PA"/>
    <property type="gene ID" value="GPPI050930"/>
</dbReference>
<dbReference type="EMBL" id="JXJN01027426">
    <property type="status" value="NOT_ANNOTATED_CDS"/>
    <property type="molecule type" value="Genomic_DNA"/>
</dbReference>
<reference evidence="1" key="2">
    <citation type="submission" date="2020-05" db="UniProtKB">
        <authorList>
            <consortium name="EnsemblMetazoa"/>
        </authorList>
    </citation>
    <scope>IDENTIFICATION</scope>
    <source>
        <strain evidence="1">IAEA</strain>
    </source>
</reference>
<accession>A0A1B0C720</accession>
<name>A0A1B0C720_9MUSC</name>
<keyword evidence="2" id="KW-1185">Reference proteome</keyword>
<organism evidence="1 2">
    <name type="scientific">Glossina palpalis gambiensis</name>
    <dbReference type="NCBI Taxonomy" id="67801"/>
    <lineage>
        <taxon>Eukaryota</taxon>
        <taxon>Metazoa</taxon>
        <taxon>Ecdysozoa</taxon>
        <taxon>Arthropoda</taxon>
        <taxon>Hexapoda</taxon>
        <taxon>Insecta</taxon>
        <taxon>Pterygota</taxon>
        <taxon>Neoptera</taxon>
        <taxon>Endopterygota</taxon>
        <taxon>Diptera</taxon>
        <taxon>Brachycera</taxon>
        <taxon>Muscomorpha</taxon>
        <taxon>Hippoboscoidea</taxon>
        <taxon>Glossinidae</taxon>
        <taxon>Glossina</taxon>
    </lineage>
</organism>
<protein>
    <submittedName>
        <fullName evidence="1">Uncharacterized protein</fullName>
    </submittedName>
</protein>
<dbReference type="AlphaFoldDB" id="A0A1B0C720"/>
<evidence type="ECO:0000313" key="2">
    <source>
        <dbReference type="Proteomes" id="UP000092460"/>
    </source>
</evidence>
<proteinExistence type="predicted"/>